<dbReference type="EMBL" id="CP066831">
    <property type="protein sequence ID" value="QQM40019.1"/>
    <property type="molecule type" value="Genomic_DNA"/>
</dbReference>
<gene>
    <name evidence="1" type="ORF">JEQ17_11430</name>
</gene>
<name>A0A7T7I2V6_9ACTN</name>
<sequence>METIIVQLPGPSWADDEYDRREGGPGPGLLHLGPGDMADFGRGGSGAADLAVVLADPGVSRRAGRLEAAEDYWRLSNFSRTAGYVVENLEGAGEYITVAPGRLGAPVPFEFSRVVLPALNGTVDFKVFAPQHAYLDERSVPGAGDQTVNPFALDQTSKYFLVLVALCEPRLREPSDTTLPGAGEIAERLRPLDSCRDLSRSAVNYHIDYLSFAKLRLDQGDMEGEQGGRTGAKRARLVASALRFGLVREEHLALLPRRTASRRSVQEAPA</sequence>
<dbReference type="Proteomes" id="UP000595636">
    <property type="component" value="Chromosome"/>
</dbReference>
<keyword evidence="1" id="KW-0723">Serine/threonine-protein kinase</keyword>
<evidence type="ECO:0000313" key="1">
    <source>
        <dbReference type="EMBL" id="QQM40019.1"/>
    </source>
</evidence>
<accession>A0A7T7I2V6</accession>
<keyword evidence="2" id="KW-1185">Reference proteome</keyword>
<dbReference type="AlphaFoldDB" id="A0A7T7I2V6"/>
<keyword evidence="1" id="KW-0418">Kinase</keyword>
<dbReference type="GO" id="GO:0004674">
    <property type="term" value="F:protein serine/threonine kinase activity"/>
    <property type="evidence" value="ECO:0007669"/>
    <property type="project" value="UniProtKB-KW"/>
</dbReference>
<organism evidence="1 2">
    <name type="scientific">Streptomyces liliifuscus</name>
    <dbReference type="NCBI Taxonomy" id="2797636"/>
    <lineage>
        <taxon>Bacteria</taxon>
        <taxon>Bacillati</taxon>
        <taxon>Actinomycetota</taxon>
        <taxon>Actinomycetes</taxon>
        <taxon>Kitasatosporales</taxon>
        <taxon>Streptomycetaceae</taxon>
        <taxon>Streptomyces</taxon>
    </lineage>
</organism>
<reference evidence="1 2" key="1">
    <citation type="submission" date="2020-12" db="EMBL/GenBank/DDBJ databases">
        <title>A novel species.</title>
        <authorList>
            <person name="Li K."/>
        </authorList>
    </citation>
    <scope>NUCLEOTIDE SEQUENCE [LARGE SCALE GENOMIC DNA]</scope>
    <source>
        <strain evidence="1 2">ZYC-3</strain>
    </source>
</reference>
<dbReference type="RefSeq" id="WP_200395145.1">
    <property type="nucleotide sequence ID" value="NZ_CP066831.1"/>
</dbReference>
<keyword evidence="1" id="KW-0808">Transferase</keyword>
<evidence type="ECO:0000313" key="2">
    <source>
        <dbReference type="Proteomes" id="UP000595636"/>
    </source>
</evidence>
<dbReference type="KEGG" id="slf:JEQ17_11430"/>
<proteinExistence type="predicted"/>
<protein>
    <submittedName>
        <fullName evidence="1">Serine/threonine protein kinase</fullName>
    </submittedName>
</protein>